<organism evidence="10 11">
    <name type="scientific">Methanolacinia petrolearia (strain DSM 11571 / OCM 486 / SEBR 4847)</name>
    <name type="common">Methanoplanus petrolearius</name>
    <dbReference type="NCBI Taxonomy" id="679926"/>
    <lineage>
        <taxon>Archaea</taxon>
        <taxon>Methanobacteriati</taxon>
        <taxon>Methanobacteriota</taxon>
        <taxon>Stenosarchaea group</taxon>
        <taxon>Methanomicrobia</taxon>
        <taxon>Methanomicrobiales</taxon>
        <taxon>Methanomicrobiaceae</taxon>
        <taxon>Methanolacinia</taxon>
    </lineage>
</organism>
<dbReference type="PANTHER" id="PTHR30572:SF4">
    <property type="entry name" value="ABC TRANSPORTER PERMEASE YTRF"/>
    <property type="match status" value="1"/>
</dbReference>
<dbReference type="Proteomes" id="UP000006565">
    <property type="component" value="Chromosome"/>
</dbReference>
<dbReference type="InterPro" id="IPR003838">
    <property type="entry name" value="ABC3_permease_C"/>
</dbReference>
<keyword evidence="4 7" id="KW-1133">Transmembrane helix</keyword>
<evidence type="ECO:0000256" key="6">
    <source>
        <dbReference type="ARBA" id="ARBA00038076"/>
    </source>
</evidence>
<keyword evidence="2" id="KW-1003">Cell membrane</keyword>
<feature type="domain" description="MacB-like periplasmic core" evidence="9">
    <location>
        <begin position="23"/>
        <end position="237"/>
    </location>
</feature>
<sequence precursor="true">MGRYADYARIAFKQLMRKKGRIILTALGIAIGVAALVGIVSLGEGIRSQSIDMIKEQSDLTFIEVTPDIRDGTVIPLTDSKVKALSGISGIVTAVPAVKASFATTRQTYLGIVGMESGGFEELLEPEYSSGGPYDGKGIVLGHDIEEKLRRNEGLREGDDLTVLIRDYGESGAPEDRTEVFAVNGVLGERDDEFDNLVLMDIDTLMEIKGYGDSYDLVYVRVDSPDNVLEVAESIKKMGLGVSGAFEEIESVNKLMDTVILVLSFFTGVSLIIGALMIVNTMVISVFERTREIGITMAVGASRKDVICLILLECLYLGIIGGIIGDILGIGLSAGINIVGKPFIISQLGEGFSSFYDSDITLITGWLLLEGLVIAVILSVLSGIYPALKAANLNPVDAIRAGR</sequence>
<evidence type="ECO:0000259" key="9">
    <source>
        <dbReference type="Pfam" id="PF12704"/>
    </source>
</evidence>
<dbReference type="HOGENOM" id="CLU_000604_8_0_2"/>
<dbReference type="STRING" id="679926.Mpet_0023"/>
<dbReference type="InterPro" id="IPR025857">
    <property type="entry name" value="MacB_PCD"/>
</dbReference>
<dbReference type="eggNOG" id="arCOG02312">
    <property type="taxonomic scope" value="Archaea"/>
</dbReference>
<feature type="transmembrane region" description="Helical" evidence="7">
    <location>
        <begin position="21"/>
        <end position="43"/>
    </location>
</feature>
<protein>
    <recommendedName>
        <fullName evidence="12">ABC3 transporter permease protein domain-containing protein</fullName>
    </recommendedName>
</protein>
<feature type="transmembrane region" description="Helical" evidence="7">
    <location>
        <begin position="307"/>
        <end position="340"/>
    </location>
</feature>
<proteinExistence type="inferred from homology"/>
<evidence type="ECO:0000256" key="4">
    <source>
        <dbReference type="ARBA" id="ARBA00022989"/>
    </source>
</evidence>
<dbReference type="GO" id="GO:0005886">
    <property type="term" value="C:plasma membrane"/>
    <property type="evidence" value="ECO:0007669"/>
    <property type="project" value="UniProtKB-SubCell"/>
</dbReference>
<keyword evidence="11" id="KW-1185">Reference proteome</keyword>
<dbReference type="OrthoDB" id="11469at2157"/>
<evidence type="ECO:0000256" key="7">
    <source>
        <dbReference type="SAM" id="Phobius"/>
    </source>
</evidence>
<comment type="subcellular location">
    <subcellularLocation>
        <location evidence="1">Cell membrane</location>
        <topology evidence="1">Multi-pass membrane protein</topology>
    </subcellularLocation>
</comment>
<comment type="similarity">
    <text evidence="6">Belongs to the ABC-4 integral membrane protein family.</text>
</comment>
<name>E1RDC0_METP4</name>
<feature type="domain" description="ABC3 transporter permease C-terminal" evidence="8">
    <location>
        <begin position="265"/>
        <end position="395"/>
    </location>
</feature>
<evidence type="ECO:0000256" key="1">
    <source>
        <dbReference type="ARBA" id="ARBA00004651"/>
    </source>
</evidence>
<evidence type="ECO:0000256" key="3">
    <source>
        <dbReference type="ARBA" id="ARBA00022692"/>
    </source>
</evidence>
<evidence type="ECO:0000256" key="2">
    <source>
        <dbReference type="ARBA" id="ARBA00022475"/>
    </source>
</evidence>
<keyword evidence="3 7" id="KW-0812">Transmembrane</keyword>
<dbReference type="RefSeq" id="WP_013327983.1">
    <property type="nucleotide sequence ID" value="NC_014507.1"/>
</dbReference>
<evidence type="ECO:0000256" key="5">
    <source>
        <dbReference type="ARBA" id="ARBA00023136"/>
    </source>
</evidence>
<dbReference type="AlphaFoldDB" id="E1RDC0"/>
<feature type="transmembrane region" description="Helical" evidence="7">
    <location>
        <begin position="360"/>
        <end position="385"/>
    </location>
</feature>
<evidence type="ECO:0000259" key="8">
    <source>
        <dbReference type="Pfam" id="PF02687"/>
    </source>
</evidence>
<dbReference type="Pfam" id="PF02687">
    <property type="entry name" value="FtsX"/>
    <property type="match status" value="1"/>
</dbReference>
<dbReference type="InterPro" id="IPR050250">
    <property type="entry name" value="Macrolide_Exporter_MacB"/>
</dbReference>
<dbReference type="EMBL" id="CP002117">
    <property type="protein sequence ID" value="ADN34804.1"/>
    <property type="molecule type" value="Genomic_DNA"/>
</dbReference>
<evidence type="ECO:0000313" key="11">
    <source>
        <dbReference type="Proteomes" id="UP000006565"/>
    </source>
</evidence>
<feature type="transmembrane region" description="Helical" evidence="7">
    <location>
        <begin position="259"/>
        <end position="287"/>
    </location>
</feature>
<dbReference type="PANTHER" id="PTHR30572">
    <property type="entry name" value="MEMBRANE COMPONENT OF TRANSPORTER-RELATED"/>
    <property type="match status" value="1"/>
</dbReference>
<dbReference type="KEGG" id="mpi:Mpet_0023"/>
<gene>
    <name evidence="10" type="ordered locus">Mpet_0023</name>
</gene>
<accession>E1RDC0</accession>
<evidence type="ECO:0008006" key="12">
    <source>
        <dbReference type="Google" id="ProtNLM"/>
    </source>
</evidence>
<dbReference type="GO" id="GO:0022857">
    <property type="term" value="F:transmembrane transporter activity"/>
    <property type="evidence" value="ECO:0007669"/>
    <property type="project" value="TreeGrafter"/>
</dbReference>
<dbReference type="Pfam" id="PF12704">
    <property type="entry name" value="MacB_PCD"/>
    <property type="match status" value="1"/>
</dbReference>
<reference evidence="10 11" key="1">
    <citation type="journal article" date="2010" name="Stand. Genomic Sci.">
        <title>Complete genome sequence of Methanoplanus petrolearius type strain (SEBR 4847).</title>
        <authorList>
            <person name="Brambilla E."/>
            <person name="Djao O.D."/>
            <person name="Daligault H."/>
            <person name="Lapidus A."/>
            <person name="Lucas S."/>
            <person name="Hammon N."/>
            <person name="Nolan M."/>
            <person name="Tice H."/>
            <person name="Cheng J.F."/>
            <person name="Han C."/>
            <person name="Tapia R."/>
            <person name="Goodwin L."/>
            <person name="Pitluck S."/>
            <person name="Liolios K."/>
            <person name="Ivanova N."/>
            <person name="Mavromatis K."/>
            <person name="Mikhailova N."/>
            <person name="Pati A."/>
            <person name="Chen A."/>
            <person name="Palaniappan K."/>
            <person name="Land M."/>
            <person name="Hauser L."/>
            <person name="Chang Y.J."/>
            <person name="Jeffries C.D."/>
            <person name="Rohde M."/>
            <person name="Spring S."/>
            <person name="Sikorski J."/>
            <person name="Goker M."/>
            <person name="Woyke T."/>
            <person name="Bristow J."/>
            <person name="Eisen J.A."/>
            <person name="Markowitz V."/>
            <person name="Hugenholtz P."/>
            <person name="Kyrpides N.C."/>
            <person name="Klenk H.P."/>
        </authorList>
    </citation>
    <scope>NUCLEOTIDE SEQUENCE [LARGE SCALE GENOMIC DNA]</scope>
    <source>
        <strain evidence="11">DSM 11571 / OCM 486 / SEBR 4847</strain>
    </source>
</reference>
<dbReference type="GeneID" id="9742461"/>
<evidence type="ECO:0000313" key="10">
    <source>
        <dbReference type="EMBL" id="ADN34804.1"/>
    </source>
</evidence>
<keyword evidence="5 7" id="KW-0472">Membrane</keyword>